<dbReference type="Gene3D" id="1.10.10.10">
    <property type="entry name" value="Winged helix-like DNA-binding domain superfamily/Winged helix DNA-binding domain"/>
    <property type="match status" value="1"/>
</dbReference>
<dbReference type="Proteomes" id="UP001595378">
    <property type="component" value="Unassembled WGS sequence"/>
</dbReference>
<evidence type="ECO:0000256" key="3">
    <source>
        <dbReference type="ARBA" id="ARBA00023125"/>
    </source>
</evidence>
<keyword evidence="7" id="KW-1185">Reference proteome</keyword>
<reference evidence="7" key="1">
    <citation type="journal article" date="2019" name="Int. J. Syst. Evol. Microbiol.">
        <title>The Global Catalogue of Microorganisms (GCM) 10K type strain sequencing project: providing services to taxonomists for standard genome sequencing and annotation.</title>
        <authorList>
            <consortium name="The Broad Institute Genomics Platform"/>
            <consortium name="The Broad Institute Genome Sequencing Center for Infectious Disease"/>
            <person name="Wu L."/>
            <person name="Ma J."/>
        </authorList>
    </citation>
    <scope>NUCLEOTIDE SEQUENCE [LARGE SCALE GENOMIC DNA]</scope>
    <source>
        <strain evidence="7">KCTC 52606</strain>
    </source>
</reference>
<dbReference type="InterPro" id="IPR005119">
    <property type="entry name" value="LysR_subst-bd"/>
</dbReference>
<proteinExistence type="inferred from homology"/>
<dbReference type="CDD" id="cd08422">
    <property type="entry name" value="PBP2_CrgA_like"/>
    <property type="match status" value="1"/>
</dbReference>
<keyword evidence="4" id="KW-0804">Transcription</keyword>
<dbReference type="PRINTS" id="PR00039">
    <property type="entry name" value="HTHLYSR"/>
</dbReference>
<accession>A0ABV7EHU3</accession>
<dbReference type="PANTHER" id="PTHR30537">
    <property type="entry name" value="HTH-TYPE TRANSCRIPTIONAL REGULATOR"/>
    <property type="match status" value="1"/>
</dbReference>
<dbReference type="Pfam" id="PF03466">
    <property type="entry name" value="LysR_substrate"/>
    <property type="match status" value="1"/>
</dbReference>
<gene>
    <name evidence="6" type="ORF">ACFODK_09770</name>
</gene>
<evidence type="ECO:0000313" key="7">
    <source>
        <dbReference type="Proteomes" id="UP001595378"/>
    </source>
</evidence>
<keyword evidence="2" id="KW-0805">Transcription regulation</keyword>
<dbReference type="InterPro" id="IPR058163">
    <property type="entry name" value="LysR-type_TF_proteobact-type"/>
</dbReference>
<evidence type="ECO:0000313" key="6">
    <source>
        <dbReference type="EMBL" id="MFC3101177.1"/>
    </source>
</evidence>
<dbReference type="PANTHER" id="PTHR30537:SF80">
    <property type="entry name" value="TRANSCRIPTIONAL REGULATOR"/>
    <property type="match status" value="1"/>
</dbReference>
<dbReference type="RefSeq" id="WP_336919565.1">
    <property type="nucleotide sequence ID" value="NZ_JBANRN010000011.1"/>
</dbReference>
<evidence type="ECO:0000256" key="4">
    <source>
        <dbReference type="ARBA" id="ARBA00023163"/>
    </source>
</evidence>
<evidence type="ECO:0000259" key="5">
    <source>
        <dbReference type="PROSITE" id="PS50931"/>
    </source>
</evidence>
<organism evidence="6 7">
    <name type="scientific">Alteraurantiacibacter lauratis</name>
    <dbReference type="NCBI Taxonomy" id="2054627"/>
    <lineage>
        <taxon>Bacteria</taxon>
        <taxon>Pseudomonadati</taxon>
        <taxon>Pseudomonadota</taxon>
        <taxon>Alphaproteobacteria</taxon>
        <taxon>Sphingomonadales</taxon>
        <taxon>Erythrobacteraceae</taxon>
        <taxon>Alteraurantiacibacter</taxon>
    </lineage>
</organism>
<dbReference type="Pfam" id="PF00126">
    <property type="entry name" value="HTH_1"/>
    <property type="match status" value="1"/>
</dbReference>
<dbReference type="InterPro" id="IPR036390">
    <property type="entry name" value="WH_DNA-bd_sf"/>
</dbReference>
<dbReference type="SUPFAM" id="SSF46785">
    <property type="entry name" value="Winged helix' DNA-binding domain"/>
    <property type="match status" value="1"/>
</dbReference>
<comment type="similarity">
    <text evidence="1">Belongs to the LysR transcriptional regulatory family.</text>
</comment>
<dbReference type="Gene3D" id="3.40.190.290">
    <property type="match status" value="1"/>
</dbReference>
<dbReference type="EMBL" id="JBHRSU010000030">
    <property type="protein sequence ID" value="MFC3101177.1"/>
    <property type="molecule type" value="Genomic_DNA"/>
</dbReference>
<evidence type="ECO:0000256" key="1">
    <source>
        <dbReference type="ARBA" id="ARBA00009437"/>
    </source>
</evidence>
<dbReference type="PROSITE" id="PS50931">
    <property type="entry name" value="HTH_LYSR"/>
    <property type="match status" value="1"/>
</dbReference>
<evidence type="ECO:0000256" key="2">
    <source>
        <dbReference type="ARBA" id="ARBA00023015"/>
    </source>
</evidence>
<protein>
    <submittedName>
        <fullName evidence="6">LysR substrate-binding domain-containing protein</fullName>
    </submittedName>
</protein>
<dbReference type="InterPro" id="IPR000847">
    <property type="entry name" value="LysR_HTH_N"/>
</dbReference>
<keyword evidence="3" id="KW-0238">DNA-binding</keyword>
<dbReference type="SUPFAM" id="SSF53850">
    <property type="entry name" value="Periplasmic binding protein-like II"/>
    <property type="match status" value="1"/>
</dbReference>
<dbReference type="InterPro" id="IPR036388">
    <property type="entry name" value="WH-like_DNA-bd_sf"/>
</dbReference>
<comment type="caution">
    <text evidence="6">The sequence shown here is derived from an EMBL/GenBank/DDBJ whole genome shotgun (WGS) entry which is preliminary data.</text>
</comment>
<name>A0ABV7EHU3_9SPHN</name>
<feature type="domain" description="HTH lysR-type" evidence="5">
    <location>
        <begin position="1"/>
        <end position="58"/>
    </location>
</feature>
<sequence>MIAEWMQTFVAVAEAGSFSAAAHSLGVTQSTVSKQVAALESHLEARLFQRTTRSLTLTEEGQRFYDAAKQALAAIDEAKALISAAPQAKGLVHVTCPQSLAERKVAAMVKQFLDCHPGISVELVISDRALNLVSDNLDMGIRVGQLVDSQLIARRIGVARRMLAASPDYLARAGVPVIPADLKDHDCVLFSLLGAGNEWHFTGGRSVRVNGRLRANCPSTLRAAALAGAGIVQSARWLFEDDLATGRLLPVLPDFEPEPMPIHAVLPSGHHISARTR</sequence>